<organism evidence="5 6">
    <name type="scientific">Streptomyces griseorubiginosus</name>
    <dbReference type="NCBI Taxonomy" id="67304"/>
    <lineage>
        <taxon>Bacteria</taxon>
        <taxon>Bacillati</taxon>
        <taxon>Actinomycetota</taxon>
        <taxon>Actinomycetes</taxon>
        <taxon>Kitasatosporales</taxon>
        <taxon>Streptomycetaceae</taxon>
        <taxon>Streptomyces</taxon>
    </lineage>
</organism>
<dbReference type="SUPFAM" id="SSF50475">
    <property type="entry name" value="FMN-binding split barrel"/>
    <property type="match status" value="1"/>
</dbReference>
<dbReference type="Pfam" id="PF01977">
    <property type="entry name" value="UbiD"/>
    <property type="match status" value="1"/>
</dbReference>
<evidence type="ECO:0000256" key="1">
    <source>
        <dbReference type="ARBA" id="ARBA00010021"/>
    </source>
</evidence>
<feature type="domain" description="3-octaprenyl-4-hydroxybenzoate carboxy-lyase-like N-terminal" evidence="3">
    <location>
        <begin position="48"/>
        <end position="120"/>
    </location>
</feature>
<evidence type="ECO:0000313" key="5">
    <source>
        <dbReference type="EMBL" id="AYC39370.1"/>
    </source>
</evidence>
<dbReference type="InterPro" id="IPR049383">
    <property type="entry name" value="UbiD-like_N"/>
</dbReference>
<dbReference type="Pfam" id="PF20696">
    <property type="entry name" value="UbiD_C"/>
    <property type="match status" value="1"/>
</dbReference>
<name>A0AAI8L124_9ACTN</name>
<evidence type="ECO:0000259" key="2">
    <source>
        <dbReference type="Pfam" id="PF01977"/>
    </source>
</evidence>
<dbReference type="InterPro" id="IPR022390">
    <property type="entry name" value="HBDC"/>
</dbReference>
<dbReference type="EC" id="4.1.1.98" evidence="5"/>
<dbReference type="GO" id="GO:0006744">
    <property type="term" value="P:ubiquinone biosynthetic process"/>
    <property type="evidence" value="ECO:0007669"/>
    <property type="project" value="TreeGrafter"/>
</dbReference>
<dbReference type="PANTHER" id="PTHR30108:SF17">
    <property type="entry name" value="FERULIC ACID DECARBOXYLASE 1"/>
    <property type="match status" value="1"/>
</dbReference>
<dbReference type="InterPro" id="IPR049381">
    <property type="entry name" value="UbiD-like_C"/>
</dbReference>
<evidence type="ECO:0000259" key="4">
    <source>
        <dbReference type="Pfam" id="PF20696"/>
    </source>
</evidence>
<dbReference type="EMBL" id="CP032427">
    <property type="protein sequence ID" value="AYC39370.1"/>
    <property type="molecule type" value="Genomic_DNA"/>
</dbReference>
<dbReference type="Pfam" id="PF20695">
    <property type="entry name" value="UbiD_N"/>
    <property type="match status" value="1"/>
</dbReference>
<accession>A0AAI8L124</accession>
<dbReference type="KEGG" id="sge:DWG14_03607"/>
<dbReference type="InterPro" id="IPR048304">
    <property type="entry name" value="UbiD_Rift_dom"/>
</dbReference>
<sequence length="520" mass="57126">MCEACDRPPDGVRVAVRPSAGGGAGVGLVCGSAILGGMAYDDLRSLLRALEREGDLKRIKAEVDPYLEVGEIVDRVQKAGGPALLFENVRGSAMPLAMNVFGTDRRLLKALGLKSYGDISDKIGGLLRPELPQGFVGVREAFGKLGSMVHVPPKKVKEAPVQEVVLTGDDVDLDQLPALFTWPQDGGSFFNLGLTHTKDPETGIRNLGLYRLQRHDKRTIGMHWQIHKDSRNHYQVAARRGERLPVAIAFGCPPAVTYASTAPLPGDIDEYLFAGFIAGKRIEMVDCKTVPLQVPAQAEVVIEGWLEPGEMLPEGPFGDHTGFYTPQEPFPALTIDCVTMRKRPLLQSIVVGRPPTEDGPLGRATERFFLPLLKIIVPDIVDYHLPEAGGFHNCAIVSIDKKYPKHAQKVMHAVWGAHMMSLTKLIVVVDADCDVHDLHEVAWRALGNTDYSRDLSVVEGPVDHLDHASYQQFWGGKAGIDATRKWPEEGYTRDGGWPEMVLSDPETAAKVDRRWKEYGL</sequence>
<dbReference type="GO" id="GO:0008694">
    <property type="term" value="F:4-hydroxy-3-polyprenylbenzoate decarboxylase activity"/>
    <property type="evidence" value="ECO:0007669"/>
    <property type="project" value="UniProtKB-EC"/>
</dbReference>
<dbReference type="PANTHER" id="PTHR30108">
    <property type="entry name" value="3-OCTAPRENYL-4-HYDROXYBENZOATE CARBOXY-LYASE-RELATED"/>
    <property type="match status" value="1"/>
</dbReference>
<dbReference type="FunFam" id="3.40.1670.10:FF:000002">
    <property type="entry name" value="Menaquinone biosynthesis decarboxylase"/>
    <property type="match status" value="1"/>
</dbReference>
<dbReference type="NCBIfam" id="TIGR03701">
    <property type="entry name" value="mena_SCO4490"/>
    <property type="match status" value="1"/>
</dbReference>
<dbReference type="InterPro" id="IPR002830">
    <property type="entry name" value="UbiD"/>
</dbReference>
<dbReference type="Proteomes" id="UP000265765">
    <property type="component" value="Chromosome"/>
</dbReference>
<dbReference type="SUPFAM" id="SSF143968">
    <property type="entry name" value="UbiD C-terminal domain-like"/>
    <property type="match status" value="1"/>
</dbReference>
<comment type="similarity">
    <text evidence="1">Belongs to the UbiD family.</text>
</comment>
<dbReference type="GO" id="GO:0005829">
    <property type="term" value="C:cytosol"/>
    <property type="evidence" value="ECO:0007669"/>
    <property type="project" value="TreeGrafter"/>
</dbReference>
<feature type="domain" description="3-octaprenyl-4-hydroxybenzoate carboxy-lyase-like Rift-related" evidence="2">
    <location>
        <begin position="155"/>
        <end position="354"/>
    </location>
</feature>
<proteinExistence type="inferred from homology"/>
<feature type="domain" description="3-octaprenyl-4-hydroxybenzoate carboxy-lyase-like C-terminal" evidence="4">
    <location>
        <begin position="361"/>
        <end position="482"/>
    </location>
</feature>
<dbReference type="NCBIfam" id="TIGR00148">
    <property type="entry name" value="UbiD family decarboxylase"/>
    <property type="match status" value="1"/>
</dbReference>
<keyword evidence="5" id="KW-0456">Lyase</keyword>
<gene>
    <name evidence="5" type="primary">ubiD</name>
    <name evidence="5" type="ORF">DWG14_03607</name>
</gene>
<evidence type="ECO:0000259" key="3">
    <source>
        <dbReference type="Pfam" id="PF20695"/>
    </source>
</evidence>
<dbReference type="AlphaFoldDB" id="A0AAI8L124"/>
<evidence type="ECO:0000313" key="6">
    <source>
        <dbReference type="Proteomes" id="UP000265765"/>
    </source>
</evidence>
<protein>
    <submittedName>
        <fullName evidence="5">3-octaprenyl-4-hydroxybenzoate carboxy-lyase</fullName>
        <ecNumber evidence="5">4.1.1.98</ecNumber>
    </submittedName>
</protein>
<reference evidence="5 6" key="1">
    <citation type="submission" date="2018-09" db="EMBL/GenBank/DDBJ databases">
        <title>Production of Trimethoprim by Streptomyces sp. 3E-1.</title>
        <authorList>
            <person name="Kang H.J."/>
            <person name="Kim S.B."/>
        </authorList>
    </citation>
    <scope>NUCLEOTIDE SEQUENCE [LARGE SCALE GENOMIC DNA]</scope>
    <source>
        <strain evidence="5 6">3E-1</strain>
    </source>
</reference>
<dbReference type="Gene3D" id="3.40.1670.10">
    <property type="entry name" value="UbiD C-terminal domain-like"/>
    <property type="match status" value="1"/>
</dbReference>